<name>A0A0G3BLB6_9BURK</name>
<feature type="active site" description="Proton acceptor" evidence="10">
    <location>
        <position position="324"/>
    </location>
</feature>
<feature type="binding site" evidence="11">
    <location>
        <position position="259"/>
    </location>
    <ligand>
        <name>pyrroloquinoline quinone</name>
        <dbReference type="ChEBI" id="CHEBI:58442"/>
    </ligand>
</feature>
<dbReference type="GO" id="GO:0009055">
    <property type="term" value="F:electron transfer activity"/>
    <property type="evidence" value="ECO:0007669"/>
    <property type="project" value="InterPro"/>
</dbReference>
<keyword evidence="2 11" id="KW-0349">Heme</keyword>
<dbReference type="GO" id="GO:0020037">
    <property type="term" value="F:heme binding"/>
    <property type="evidence" value="ECO:0007669"/>
    <property type="project" value="InterPro"/>
</dbReference>
<feature type="binding site" description="covalent" evidence="11">
    <location>
        <position position="621"/>
    </location>
    <ligand>
        <name>heme c</name>
        <dbReference type="ChEBI" id="CHEBI:61717"/>
    </ligand>
</feature>
<dbReference type="NCBIfam" id="TIGR03075">
    <property type="entry name" value="PQQ_enz_alc_DH"/>
    <property type="match status" value="1"/>
</dbReference>
<dbReference type="Pfam" id="PF13442">
    <property type="entry name" value="Cytochrome_CBB3"/>
    <property type="match status" value="1"/>
</dbReference>
<keyword evidence="9 13" id="KW-1015">Disulfide bond</keyword>
<feature type="binding site" evidence="12">
    <location>
        <position position="203"/>
    </location>
    <ligand>
        <name>Ca(2+)</name>
        <dbReference type="ChEBI" id="CHEBI:29108"/>
    </ligand>
</feature>
<dbReference type="KEGG" id="pbh:AAW51_3568"/>
<keyword evidence="6 11" id="KW-0634">PQQ</keyword>
<feature type="region of interest" description="Disordered" evidence="14">
    <location>
        <begin position="694"/>
        <end position="715"/>
    </location>
</feature>
<dbReference type="InterPro" id="IPR036909">
    <property type="entry name" value="Cyt_c-like_dom_sf"/>
</dbReference>
<dbReference type="Pfam" id="PF01011">
    <property type="entry name" value="PQQ"/>
    <property type="match status" value="2"/>
</dbReference>
<dbReference type="Gene3D" id="1.10.760.10">
    <property type="entry name" value="Cytochrome c-like domain"/>
    <property type="match status" value="1"/>
</dbReference>
<dbReference type="SUPFAM" id="SSF50998">
    <property type="entry name" value="Quinoprotein alcohol dehydrogenase-like"/>
    <property type="match status" value="1"/>
</dbReference>
<feature type="binding site" evidence="11">
    <location>
        <begin position="201"/>
        <end position="202"/>
    </location>
    <ligand>
        <name>pyrroloquinoline quinone</name>
        <dbReference type="ChEBI" id="CHEBI:58442"/>
    </ligand>
</feature>
<dbReference type="InterPro" id="IPR018391">
    <property type="entry name" value="PQQ_b-propeller_rpt"/>
</dbReference>
<comment type="cofactor">
    <cofactor evidence="11">
        <name>heme c</name>
        <dbReference type="ChEBI" id="CHEBI:61717"/>
    </cofactor>
    <text evidence="11">Binds 1 heme c group per subunit.</text>
</comment>
<comment type="cofactor">
    <cofactor evidence="11">
        <name>pyrroloquinoline quinone</name>
        <dbReference type="ChEBI" id="CHEBI:58442"/>
    </cofactor>
    <text evidence="11">Binds 1 PQQ group per subunit.</text>
</comment>
<feature type="binding site" evidence="12">
    <location>
        <position position="324"/>
    </location>
    <ligand>
        <name>Ca(2+)</name>
        <dbReference type="ChEBI" id="CHEBI:29108"/>
    </ligand>
</feature>
<dbReference type="GO" id="GO:0070968">
    <property type="term" value="F:pyrroloquinoline quinone binding"/>
    <property type="evidence" value="ECO:0007669"/>
    <property type="project" value="UniProtKB-ARBA"/>
</dbReference>
<organism evidence="17 18">
    <name type="scientific">Caldimonas brevitalea</name>
    <dbReference type="NCBI Taxonomy" id="413882"/>
    <lineage>
        <taxon>Bacteria</taxon>
        <taxon>Pseudomonadati</taxon>
        <taxon>Pseudomonadota</taxon>
        <taxon>Betaproteobacteria</taxon>
        <taxon>Burkholderiales</taxon>
        <taxon>Sphaerotilaceae</taxon>
        <taxon>Caldimonas</taxon>
    </lineage>
</organism>
<gene>
    <name evidence="17" type="primary">qheDH</name>
    <name evidence="17" type="ORF">AAW51_3568</name>
</gene>
<dbReference type="OrthoDB" id="9794322at2"/>
<dbReference type="RefSeq" id="WP_047195669.1">
    <property type="nucleotide sequence ID" value="NZ_CP011371.1"/>
</dbReference>
<feature type="binding site" description="axial binding residue" evidence="12">
    <location>
        <position position="625"/>
    </location>
    <ligand>
        <name>heme c</name>
        <dbReference type="ChEBI" id="CHEBI:61717"/>
    </ligand>
    <ligandPart>
        <name>Fe</name>
        <dbReference type="ChEBI" id="CHEBI:18248"/>
    </ligandPart>
</feature>
<dbReference type="SMART" id="SM00564">
    <property type="entry name" value="PQQ"/>
    <property type="match status" value="5"/>
</dbReference>
<feature type="domain" description="Cytochrome c" evidence="16">
    <location>
        <begin position="608"/>
        <end position="686"/>
    </location>
</feature>
<evidence type="ECO:0000256" key="13">
    <source>
        <dbReference type="PIRSR" id="PIRSR617512-4"/>
    </source>
</evidence>
<reference evidence="17 18" key="1">
    <citation type="submission" date="2015-05" db="EMBL/GenBank/DDBJ databases">
        <authorList>
            <person name="Tang B."/>
            <person name="Yu Y."/>
        </authorList>
    </citation>
    <scope>NUCLEOTIDE SEQUENCE [LARGE SCALE GENOMIC DNA]</scope>
    <source>
        <strain evidence="17 18">DSM 7029</strain>
    </source>
</reference>
<keyword evidence="4 15" id="KW-0732">Signal</keyword>
<evidence type="ECO:0000259" key="16">
    <source>
        <dbReference type="PROSITE" id="PS51007"/>
    </source>
</evidence>
<dbReference type="GO" id="GO:0016020">
    <property type="term" value="C:membrane"/>
    <property type="evidence" value="ECO:0007669"/>
    <property type="project" value="InterPro"/>
</dbReference>
<evidence type="ECO:0000256" key="15">
    <source>
        <dbReference type="SAM" id="SignalP"/>
    </source>
</evidence>
<feature type="binding site" evidence="11">
    <location>
        <position position="141"/>
    </location>
    <ligand>
        <name>pyrroloquinoline quinone</name>
        <dbReference type="ChEBI" id="CHEBI:58442"/>
    </ligand>
</feature>
<evidence type="ECO:0000256" key="10">
    <source>
        <dbReference type="PIRSR" id="PIRSR617512-1"/>
    </source>
</evidence>
<dbReference type="GO" id="GO:0005509">
    <property type="term" value="F:calcium ion binding"/>
    <property type="evidence" value="ECO:0007669"/>
    <property type="project" value="InterPro"/>
</dbReference>
<evidence type="ECO:0000256" key="7">
    <source>
        <dbReference type="ARBA" id="ARBA00023002"/>
    </source>
</evidence>
<dbReference type="InterPro" id="IPR011047">
    <property type="entry name" value="Quinoprotein_ADH-like_sf"/>
</dbReference>
<evidence type="ECO:0000256" key="8">
    <source>
        <dbReference type="ARBA" id="ARBA00023004"/>
    </source>
</evidence>
<feature type="binding site" evidence="11">
    <location>
        <position position="185"/>
    </location>
    <ligand>
        <name>pyrroloquinoline quinone</name>
        <dbReference type="ChEBI" id="CHEBI:58442"/>
    </ligand>
</feature>
<dbReference type="InterPro" id="IPR017512">
    <property type="entry name" value="PQQ_MeOH/EtOH_DH"/>
</dbReference>
<dbReference type="FunFam" id="2.140.10.10:FF:000003">
    <property type="entry name" value="Methanol dehydrogenase, large subunit"/>
    <property type="match status" value="1"/>
</dbReference>
<feature type="signal peptide" evidence="15">
    <location>
        <begin position="1"/>
        <end position="26"/>
    </location>
</feature>
<dbReference type="SUPFAM" id="SSF46626">
    <property type="entry name" value="Cytochrome c"/>
    <property type="match status" value="1"/>
</dbReference>
<feature type="binding site" evidence="11">
    <location>
        <begin position="411"/>
        <end position="412"/>
    </location>
    <ligand>
        <name>pyrroloquinoline quinone</name>
        <dbReference type="ChEBI" id="CHEBI:58442"/>
    </ligand>
</feature>
<feature type="chain" id="PRO_5002551623" evidence="15">
    <location>
        <begin position="27"/>
        <end position="715"/>
    </location>
</feature>
<evidence type="ECO:0000256" key="12">
    <source>
        <dbReference type="PIRSR" id="PIRSR617512-3"/>
    </source>
</evidence>
<keyword evidence="18" id="KW-1185">Reference proteome</keyword>
<dbReference type="Gene3D" id="2.140.10.10">
    <property type="entry name" value="Quinoprotein alcohol dehydrogenase-like superfamily"/>
    <property type="match status" value="1"/>
</dbReference>
<protein>
    <submittedName>
        <fullName evidence="17">Alcohol dehydrogenase</fullName>
    </submittedName>
</protein>
<dbReference type="GO" id="GO:0016614">
    <property type="term" value="F:oxidoreductase activity, acting on CH-OH group of donors"/>
    <property type="evidence" value="ECO:0007669"/>
    <property type="project" value="InterPro"/>
</dbReference>
<comment type="cofactor">
    <cofactor evidence="12">
        <name>Ca(2+)</name>
        <dbReference type="ChEBI" id="CHEBI:29108"/>
    </cofactor>
    <text evidence="12">Binds 1 Ca(2+) ion per subunit.</text>
</comment>
<keyword evidence="3 12" id="KW-0479">Metal-binding</keyword>
<keyword evidence="5 12" id="KW-0106">Calcium</keyword>
<evidence type="ECO:0000313" key="18">
    <source>
        <dbReference type="Proteomes" id="UP000035352"/>
    </source>
</evidence>
<dbReference type="AlphaFoldDB" id="A0A0G3BLB6"/>
<dbReference type="InterPro" id="IPR009056">
    <property type="entry name" value="Cyt_c-like_dom"/>
</dbReference>
<proteinExistence type="inferred from homology"/>
<feature type="binding site" evidence="11">
    <location>
        <position position="89"/>
    </location>
    <ligand>
        <name>pyrroloquinoline quinone</name>
        <dbReference type="ChEBI" id="CHEBI:58442"/>
    </ligand>
</feature>
<feature type="disulfide bond" evidence="13">
    <location>
        <begin position="135"/>
        <end position="136"/>
    </location>
</feature>
<keyword evidence="8 12" id="KW-0408">Iron</keyword>
<dbReference type="Proteomes" id="UP000035352">
    <property type="component" value="Chromosome"/>
</dbReference>
<evidence type="ECO:0000313" key="17">
    <source>
        <dbReference type="EMBL" id="AKJ30259.1"/>
    </source>
</evidence>
<dbReference type="PANTHER" id="PTHR32303">
    <property type="entry name" value="QUINOPROTEIN ALCOHOL DEHYDROGENASE (CYTOCHROME C)"/>
    <property type="match status" value="1"/>
</dbReference>
<dbReference type="PATRIC" id="fig|413882.6.peg.3726"/>
<feature type="binding site" evidence="12">
    <location>
        <position position="279"/>
    </location>
    <ligand>
        <name>Ca(2+)</name>
        <dbReference type="ChEBI" id="CHEBI:29108"/>
    </ligand>
</feature>
<feature type="binding site" description="axial binding residue" evidence="12">
    <location>
        <position position="663"/>
    </location>
    <ligand>
        <name>heme c</name>
        <dbReference type="ChEBI" id="CHEBI:61717"/>
    </ligand>
    <ligandPart>
        <name>Fe</name>
        <dbReference type="ChEBI" id="CHEBI:18248"/>
    </ligandPart>
</feature>
<evidence type="ECO:0000256" key="3">
    <source>
        <dbReference type="ARBA" id="ARBA00022723"/>
    </source>
</evidence>
<dbReference type="PROSITE" id="PS51007">
    <property type="entry name" value="CYTC"/>
    <property type="match status" value="1"/>
</dbReference>
<evidence type="ECO:0000256" key="14">
    <source>
        <dbReference type="SAM" id="MobiDB-lite"/>
    </source>
</evidence>
<dbReference type="EMBL" id="CP011371">
    <property type="protein sequence ID" value="AKJ30259.1"/>
    <property type="molecule type" value="Genomic_DNA"/>
</dbReference>
<accession>A0A0G3BLB6</accession>
<feature type="binding site" description="covalent" evidence="11">
    <location>
        <position position="624"/>
    </location>
    <ligand>
        <name>heme c</name>
        <dbReference type="ChEBI" id="CHEBI:61717"/>
    </ligand>
</feature>
<dbReference type="STRING" id="413882.AAW51_3568"/>
<evidence type="ECO:0000256" key="4">
    <source>
        <dbReference type="ARBA" id="ARBA00022729"/>
    </source>
</evidence>
<sequence>MNIATLSRTAAAALCAALALLPGAHAAPAAGRVDAARIASSERDGANWLSHGRTYAEQRYSPLQSVHDRNVDRLGLAWWIDLDNDRGLEATPIVVDGVLYATLAWSRVIAVDARSGKTLWQYDPGVHKAKGRHACCDSVNRGVAVWKGLVYVGTLDGRLIALDAASGKPVWSTQTTDNSKPYTITGAPRVVAGKVIIGNGGAELGVRGYFSAYDARDGKLLWRVYTVPGNPAEPQESPELQKALATWNGEWWKYGGGGTVWNAMAYDPELKLLYVGTGNGSPWNREIRSPGGGDNLYLSSILAIDPDTGRLVWHYQTTPGDSWDYTATQDLVLADLMLDGVRRKVIMQAPKNGFFYVLDRATGELLSAEKFGKVTWAERVDKATGRPVETAKTRYTQEPSVQWPGPFGAHNWQPMSFSPKTGLVYIPYQELPFVYINGKRDFRYRNGAWNVGAGEEQFTAFPREVASGALIAWDPVRQRAAWKAPYAFHWNGGTMATAGNLVFQGTADGRFVAYAADDGRKLWEFGAQTGVMAGPVSYAVGGEQYVAVMAGWGGSAALIGGEATVATGVRNVSRLLVFKLGGKAVLPPLPPRPDQVARMPQPVTASAETVARGSRLYHTTCAMCHGVGAVSGGVIPDLRRSSDATRAAFPEIVLKGALQARGMPAFDDLLDADGLAAIKAYVMAREYEDHRRSAAPAAAASAPATAATPAPAAKH</sequence>
<feature type="binding site" evidence="11">
    <location>
        <position position="351"/>
    </location>
    <ligand>
        <name>pyrroloquinoline quinone</name>
        <dbReference type="ChEBI" id="CHEBI:58442"/>
    </ligand>
</feature>
<evidence type="ECO:0000256" key="6">
    <source>
        <dbReference type="ARBA" id="ARBA00022891"/>
    </source>
</evidence>
<keyword evidence="7" id="KW-0560">Oxidoreductase</keyword>
<comment type="similarity">
    <text evidence="1">Belongs to the bacterial PQQ dehydrogenase family.</text>
</comment>
<dbReference type="CDD" id="cd10279">
    <property type="entry name" value="PQQ_ADH_II"/>
    <property type="match status" value="1"/>
</dbReference>
<dbReference type="InterPro" id="IPR002372">
    <property type="entry name" value="PQQ_rpt_dom"/>
</dbReference>
<evidence type="ECO:0000256" key="9">
    <source>
        <dbReference type="ARBA" id="ARBA00023157"/>
    </source>
</evidence>
<evidence type="ECO:0000256" key="5">
    <source>
        <dbReference type="ARBA" id="ARBA00022837"/>
    </source>
</evidence>
<evidence type="ECO:0000256" key="1">
    <source>
        <dbReference type="ARBA" id="ARBA00008156"/>
    </source>
</evidence>
<evidence type="ECO:0000256" key="11">
    <source>
        <dbReference type="PIRSR" id="PIRSR617512-2"/>
    </source>
</evidence>
<evidence type="ECO:0000256" key="2">
    <source>
        <dbReference type="ARBA" id="ARBA00022617"/>
    </source>
</evidence>